<accession>A0A7E4V9H7</accession>
<reference evidence="3" key="1">
    <citation type="journal article" date="2013" name="Genetics">
        <title>The draft genome and transcriptome of Panagrellus redivivus are shaped by the harsh demands of a free-living lifestyle.</title>
        <authorList>
            <person name="Srinivasan J."/>
            <person name="Dillman A.R."/>
            <person name="Macchietto M.G."/>
            <person name="Heikkinen L."/>
            <person name="Lakso M."/>
            <person name="Fracchia K.M."/>
            <person name="Antoshechkin I."/>
            <person name="Mortazavi A."/>
            <person name="Wong G."/>
            <person name="Sternberg P.W."/>
        </authorList>
    </citation>
    <scope>NUCLEOTIDE SEQUENCE [LARGE SCALE GENOMIC DNA]</scope>
    <source>
        <strain evidence="3">MT8872</strain>
    </source>
</reference>
<reference evidence="4" key="2">
    <citation type="submission" date="2020-10" db="UniProtKB">
        <authorList>
            <consortium name="WormBaseParasite"/>
        </authorList>
    </citation>
    <scope>IDENTIFICATION</scope>
</reference>
<name>A0A7E4V9H7_PANRE</name>
<dbReference type="GO" id="GO:0008083">
    <property type="term" value="F:growth factor activity"/>
    <property type="evidence" value="ECO:0007669"/>
    <property type="project" value="TreeGrafter"/>
</dbReference>
<dbReference type="GO" id="GO:0045087">
    <property type="term" value="P:innate immune response"/>
    <property type="evidence" value="ECO:0007669"/>
    <property type="project" value="TreeGrafter"/>
</dbReference>
<evidence type="ECO:0000259" key="2">
    <source>
        <dbReference type="Pfam" id="PF00243"/>
    </source>
</evidence>
<dbReference type="PANTHER" id="PTHR23199">
    <property type="entry name" value="NEUROTROPHIN 1-RELATED"/>
    <property type="match status" value="1"/>
</dbReference>
<dbReference type="InterPro" id="IPR002072">
    <property type="entry name" value="Nerve_growth_factor-rel"/>
</dbReference>
<feature type="signal peptide" evidence="1">
    <location>
        <begin position="1"/>
        <end position="19"/>
    </location>
</feature>
<dbReference type="AlphaFoldDB" id="A0A7E4V9H7"/>
<dbReference type="GO" id="GO:0021556">
    <property type="term" value="P:central nervous system formation"/>
    <property type="evidence" value="ECO:0007669"/>
    <property type="project" value="TreeGrafter"/>
</dbReference>
<evidence type="ECO:0000313" key="4">
    <source>
        <dbReference type="WBParaSite" id="Pan_g18213.t1"/>
    </source>
</evidence>
<proteinExistence type="predicted"/>
<dbReference type="InterPro" id="IPR029034">
    <property type="entry name" value="Cystine-knot_cytokine"/>
</dbReference>
<dbReference type="InterPro" id="IPR052444">
    <property type="entry name" value="Spz/Toll_ligand-like"/>
</dbReference>
<protein>
    <submittedName>
        <fullName evidence="4">NGF domain-containing protein</fullName>
    </submittedName>
</protein>
<dbReference type="Pfam" id="PF00243">
    <property type="entry name" value="NGF"/>
    <property type="match status" value="1"/>
</dbReference>
<feature type="domain" description="Nerve growth factor-related" evidence="2">
    <location>
        <begin position="35"/>
        <end position="130"/>
    </location>
</feature>
<sequence length="140" mass="15297">MTSTQCAIVVLSFALAGFGFPSADYRSFGQQSKEKVDACDQVAAWEEVTEARNVNGDIVRVAQNQESGPQIFYTVRCNSVGEMPCRGIQASISSRCETRLNAMAAIVEDETRSNGLRWDMIMVPGQCVCAEFLNNTLSIS</sequence>
<dbReference type="Gene3D" id="2.10.90.10">
    <property type="entry name" value="Cystine-knot cytokines"/>
    <property type="match status" value="1"/>
</dbReference>
<dbReference type="PROSITE" id="PS50270">
    <property type="entry name" value="NGF_2"/>
    <property type="match status" value="1"/>
</dbReference>
<evidence type="ECO:0000256" key="1">
    <source>
        <dbReference type="SAM" id="SignalP"/>
    </source>
</evidence>
<dbReference type="SUPFAM" id="SSF57501">
    <property type="entry name" value="Cystine-knot cytokines"/>
    <property type="match status" value="1"/>
</dbReference>
<dbReference type="GO" id="GO:0005576">
    <property type="term" value="C:extracellular region"/>
    <property type="evidence" value="ECO:0007669"/>
    <property type="project" value="TreeGrafter"/>
</dbReference>
<feature type="chain" id="PRO_5028967316" evidence="1">
    <location>
        <begin position="20"/>
        <end position="140"/>
    </location>
</feature>
<dbReference type="WBParaSite" id="Pan_g18213.t1">
    <property type="protein sequence ID" value="Pan_g18213.t1"/>
    <property type="gene ID" value="Pan_g18213"/>
</dbReference>
<organism evidence="3 4">
    <name type="scientific">Panagrellus redivivus</name>
    <name type="common">Microworm</name>
    <dbReference type="NCBI Taxonomy" id="6233"/>
    <lineage>
        <taxon>Eukaryota</taxon>
        <taxon>Metazoa</taxon>
        <taxon>Ecdysozoa</taxon>
        <taxon>Nematoda</taxon>
        <taxon>Chromadorea</taxon>
        <taxon>Rhabditida</taxon>
        <taxon>Tylenchina</taxon>
        <taxon>Panagrolaimomorpha</taxon>
        <taxon>Panagrolaimoidea</taxon>
        <taxon>Panagrolaimidae</taxon>
        <taxon>Panagrellus</taxon>
    </lineage>
</organism>
<dbReference type="PANTHER" id="PTHR23199:SF17">
    <property type="entry name" value="NERVE GROWTH FACTOR-RELATED DOMAIN-CONTAINING PROTEIN"/>
    <property type="match status" value="1"/>
</dbReference>
<keyword evidence="3" id="KW-1185">Reference proteome</keyword>
<dbReference type="Proteomes" id="UP000492821">
    <property type="component" value="Unassembled WGS sequence"/>
</dbReference>
<dbReference type="GO" id="GO:0005121">
    <property type="term" value="F:Toll binding"/>
    <property type="evidence" value="ECO:0007669"/>
    <property type="project" value="TreeGrafter"/>
</dbReference>
<evidence type="ECO:0000313" key="3">
    <source>
        <dbReference type="Proteomes" id="UP000492821"/>
    </source>
</evidence>
<keyword evidence="1" id="KW-0732">Signal</keyword>